<evidence type="ECO:0000256" key="4">
    <source>
        <dbReference type="ARBA" id="ARBA00022729"/>
    </source>
</evidence>
<dbReference type="PANTHER" id="PTHR30600">
    <property type="entry name" value="CYTOCHROME C PEROXIDASE-RELATED"/>
    <property type="match status" value="1"/>
</dbReference>
<dbReference type="SUPFAM" id="SSF46626">
    <property type="entry name" value="Cytochrome c"/>
    <property type="match status" value="2"/>
</dbReference>
<evidence type="ECO:0000256" key="1">
    <source>
        <dbReference type="ARBA" id="ARBA00004196"/>
    </source>
</evidence>
<keyword evidence="5" id="KW-0560">Oxidoreductase</keyword>
<dbReference type="InterPro" id="IPR004852">
    <property type="entry name" value="Di-haem_cyt_c_peroxidsae"/>
</dbReference>
<evidence type="ECO:0000256" key="7">
    <source>
        <dbReference type="PROSITE-ProRule" id="PRU00433"/>
    </source>
</evidence>
<dbReference type="InterPro" id="IPR051395">
    <property type="entry name" value="Cytochrome_c_Peroxidase/MauG"/>
</dbReference>
<gene>
    <name evidence="9" type="ORF">CPter91_0111</name>
</gene>
<feature type="domain" description="Cytochrome c" evidence="8">
    <location>
        <begin position="245"/>
        <end position="421"/>
    </location>
</feature>
<evidence type="ECO:0000256" key="2">
    <source>
        <dbReference type="ARBA" id="ARBA00022617"/>
    </source>
</evidence>
<dbReference type="STRING" id="279113.CPter91_0111"/>
<evidence type="ECO:0000256" key="3">
    <source>
        <dbReference type="ARBA" id="ARBA00022723"/>
    </source>
</evidence>
<proteinExistence type="predicted"/>
<dbReference type="KEGG" id="cpra:CPter91_0111"/>
<dbReference type="PROSITE" id="PS51007">
    <property type="entry name" value="CYTC"/>
    <property type="match status" value="2"/>
</dbReference>
<organism evidence="9 10">
    <name type="scientific">Collimonas pratensis</name>
    <dbReference type="NCBI Taxonomy" id="279113"/>
    <lineage>
        <taxon>Bacteria</taxon>
        <taxon>Pseudomonadati</taxon>
        <taxon>Pseudomonadota</taxon>
        <taxon>Betaproteobacteria</taxon>
        <taxon>Burkholderiales</taxon>
        <taxon>Oxalobacteraceae</taxon>
        <taxon>Collimonas</taxon>
    </lineage>
</organism>
<protein>
    <submittedName>
        <fullName evidence="9">Cytochrome c family protein</fullName>
    </submittedName>
</protein>
<keyword evidence="2 7" id="KW-0349">Heme</keyword>
<evidence type="ECO:0000259" key="8">
    <source>
        <dbReference type="PROSITE" id="PS51007"/>
    </source>
</evidence>
<evidence type="ECO:0000313" key="9">
    <source>
        <dbReference type="EMBL" id="AMP02510.1"/>
    </source>
</evidence>
<feature type="domain" description="Cytochrome c" evidence="8">
    <location>
        <begin position="61"/>
        <end position="188"/>
    </location>
</feature>
<evidence type="ECO:0000256" key="5">
    <source>
        <dbReference type="ARBA" id="ARBA00023002"/>
    </source>
</evidence>
<dbReference type="Pfam" id="PF03150">
    <property type="entry name" value="CCP_MauG"/>
    <property type="match status" value="1"/>
</dbReference>
<evidence type="ECO:0000313" key="10">
    <source>
        <dbReference type="Proteomes" id="UP000074561"/>
    </source>
</evidence>
<comment type="subcellular location">
    <subcellularLocation>
        <location evidence="1">Cell envelope</location>
    </subcellularLocation>
</comment>
<dbReference type="GO" id="GO:0030313">
    <property type="term" value="C:cell envelope"/>
    <property type="evidence" value="ECO:0007669"/>
    <property type="project" value="UniProtKB-SubCell"/>
</dbReference>
<dbReference type="Gene3D" id="1.10.760.10">
    <property type="entry name" value="Cytochrome c-like domain"/>
    <property type="match status" value="2"/>
</dbReference>
<accession>A0A127PXD7</accession>
<keyword evidence="4" id="KW-0732">Signal</keyword>
<dbReference type="GO" id="GO:0020037">
    <property type="term" value="F:heme binding"/>
    <property type="evidence" value="ECO:0007669"/>
    <property type="project" value="InterPro"/>
</dbReference>
<dbReference type="GO" id="GO:0046872">
    <property type="term" value="F:metal ion binding"/>
    <property type="evidence" value="ECO:0007669"/>
    <property type="project" value="UniProtKB-KW"/>
</dbReference>
<dbReference type="PANTHER" id="PTHR30600:SF10">
    <property type="entry name" value="BLL6722 PROTEIN"/>
    <property type="match status" value="1"/>
</dbReference>
<sequence>MIAVLASAALLLDGCHDAKAPAHADVAASAAAVAMAAVPATPKPGLKMWVRYPEPAATLSAAAQLGKQLFFDASLSASGTMSCATCHSPDHAYGPPNGLAVQLGGAGMERQGTRAVPSLRYLGFTPKFTRHYYVPGPDDTEDEGPTGGFTHDGAVNSLHEQALIPLLNVNEMANPNPAAVVARLQKTSYVAQFRQVYGADIFERPAAALEQATLALEAFQTEDPSFHPYTSKFDAAMAGNADFTPAELRGYGLFNNPDKGNCAKCHVDTPGPGGRPAQFTDFGFQALGVPRNPEIAANRDPRYADLGICGPDRKDMAKEAEFCGMFKSPTLRNVATRGAFFHNGRFHTLEDMLHFYVERDTDPGKWYPKVNGKIVKYDDLPARYRGNIDSLDAPLNRKKGQAPALNDEEIGDLIAFLKTLNDGYSAKAGAARIE</sequence>
<reference evidence="9 10" key="1">
    <citation type="submission" date="2015-11" db="EMBL/GenBank/DDBJ databases">
        <title>Exploring the genomic traits of fungus-feeding bacterial genus Collimonas.</title>
        <authorList>
            <person name="Song C."/>
            <person name="Schmidt R."/>
            <person name="de Jager V."/>
            <person name="Krzyzanowska D."/>
            <person name="Jongedijk E."/>
            <person name="Cankar K."/>
            <person name="Beekwilder J."/>
            <person name="van Veen A."/>
            <person name="de Boer W."/>
            <person name="van Veen J.A."/>
            <person name="Garbeva P."/>
        </authorList>
    </citation>
    <scope>NUCLEOTIDE SEQUENCE [LARGE SCALE GENOMIC DNA]</scope>
    <source>
        <strain evidence="9 10">Ter91</strain>
    </source>
</reference>
<dbReference type="EMBL" id="CP013234">
    <property type="protein sequence ID" value="AMP02510.1"/>
    <property type="molecule type" value="Genomic_DNA"/>
</dbReference>
<dbReference type="AlphaFoldDB" id="A0A127PXD7"/>
<name>A0A127PXD7_9BURK</name>
<keyword evidence="3 7" id="KW-0479">Metal-binding</keyword>
<dbReference type="GO" id="GO:0004130">
    <property type="term" value="F:cytochrome-c peroxidase activity"/>
    <property type="evidence" value="ECO:0007669"/>
    <property type="project" value="TreeGrafter"/>
</dbReference>
<keyword evidence="6 7" id="KW-0408">Iron</keyword>
<dbReference type="GO" id="GO:0009055">
    <property type="term" value="F:electron transfer activity"/>
    <property type="evidence" value="ECO:0007669"/>
    <property type="project" value="InterPro"/>
</dbReference>
<dbReference type="Proteomes" id="UP000074561">
    <property type="component" value="Chromosome"/>
</dbReference>
<evidence type="ECO:0000256" key="6">
    <source>
        <dbReference type="ARBA" id="ARBA00023004"/>
    </source>
</evidence>
<dbReference type="InterPro" id="IPR009056">
    <property type="entry name" value="Cyt_c-like_dom"/>
</dbReference>
<dbReference type="PATRIC" id="fig|279113.9.peg.112"/>
<dbReference type="InterPro" id="IPR036909">
    <property type="entry name" value="Cyt_c-like_dom_sf"/>
</dbReference>